<reference evidence="13" key="1">
    <citation type="submission" date="2019-12" db="EMBL/GenBank/DDBJ databases">
        <authorList>
            <person name="zhang j."/>
            <person name="sun C.M."/>
        </authorList>
    </citation>
    <scope>NUCLEOTIDE SEQUENCE</scope>
    <source>
        <strain evidence="13">NS-1</strain>
    </source>
</reference>
<evidence type="ECO:0000313" key="14">
    <source>
        <dbReference type="Proteomes" id="UP000665020"/>
    </source>
</evidence>
<proteinExistence type="inferred from homology"/>
<dbReference type="EMBL" id="CP046640">
    <property type="protein sequence ID" value="QTL96955.1"/>
    <property type="molecule type" value="Genomic_DNA"/>
</dbReference>
<dbReference type="Pfam" id="PF08345">
    <property type="entry name" value="YscJ_FliF_C"/>
    <property type="match status" value="1"/>
</dbReference>
<dbReference type="InterPro" id="IPR006182">
    <property type="entry name" value="FliF_N_dom"/>
</dbReference>
<comment type="subcellular location">
    <subcellularLocation>
        <location evidence="1 9">Bacterial flagellum basal body</location>
    </subcellularLocation>
    <subcellularLocation>
        <location evidence="2">Cell membrane</location>
        <topology evidence="2">Multi-pass membrane protein</topology>
    </subcellularLocation>
</comment>
<organism evidence="13 14">
    <name type="scientific">Iocasia fonsfrigidae</name>
    <dbReference type="NCBI Taxonomy" id="2682810"/>
    <lineage>
        <taxon>Bacteria</taxon>
        <taxon>Bacillati</taxon>
        <taxon>Bacillota</taxon>
        <taxon>Clostridia</taxon>
        <taxon>Halanaerobiales</taxon>
        <taxon>Halanaerobiaceae</taxon>
        <taxon>Iocasia</taxon>
    </lineage>
</organism>
<dbReference type="InterPro" id="IPR000067">
    <property type="entry name" value="FlgMring_FliF"/>
</dbReference>
<dbReference type="GO" id="GO:0009431">
    <property type="term" value="C:bacterial-type flagellum basal body, MS ring"/>
    <property type="evidence" value="ECO:0007669"/>
    <property type="project" value="InterPro"/>
</dbReference>
<feature type="domain" description="Flagellar M-ring N-terminal" evidence="11">
    <location>
        <begin position="47"/>
        <end position="220"/>
    </location>
</feature>
<keyword evidence="5 10" id="KW-0812">Transmembrane</keyword>
<keyword evidence="13" id="KW-0282">Flagellum</keyword>
<dbReference type="Proteomes" id="UP000665020">
    <property type="component" value="Chromosome"/>
</dbReference>
<evidence type="ECO:0000259" key="11">
    <source>
        <dbReference type="Pfam" id="PF01514"/>
    </source>
</evidence>
<evidence type="ECO:0000256" key="4">
    <source>
        <dbReference type="ARBA" id="ARBA00022475"/>
    </source>
</evidence>
<accession>A0A8A7KA36</accession>
<evidence type="ECO:0000256" key="9">
    <source>
        <dbReference type="PIRNR" id="PIRNR004862"/>
    </source>
</evidence>
<evidence type="ECO:0000313" key="13">
    <source>
        <dbReference type="EMBL" id="QTL96955.1"/>
    </source>
</evidence>
<protein>
    <recommendedName>
        <fullName evidence="9">Flagellar M-ring protein</fullName>
    </recommendedName>
</protein>
<keyword evidence="6 10" id="KW-1133">Transmembrane helix</keyword>
<keyword evidence="7 10" id="KW-0472">Membrane</keyword>
<dbReference type="PANTHER" id="PTHR30046:SF0">
    <property type="entry name" value="FLAGELLAR M-RING PROTEIN"/>
    <property type="match status" value="1"/>
</dbReference>
<keyword evidence="8 9" id="KW-0975">Bacterial flagellum</keyword>
<dbReference type="GO" id="GO:0005886">
    <property type="term" value="C:plasma membrane"/>
    <property type="evidence" value="ECO:0007669"/>
    <property type="project" value="UniProtKB-SubCell"/>
</dbReference>
<evidence type="ECO:0000256" key="5">
    <source>
        <dbReference type="ARBA" id="ARBA00022692"/>
    </source>
</evidence>
<dbReference type="PRINTS" id="PR01009">
    <property type="entry name" value="FLGMRINGFLIF"/>
</dbReference>
<feature type="transmembrane region" description="Helical" evidence="10">
    <location>
        <begin position="26"/>
        <end position="45"/>
    </location>
</feature>
<evidence type="ECO:0000256" key="7">
    <source>
        <dbReference type="ARBA" id="ARBA00023136"/>
    </source>
</evidence>
<dbReference type="PANTHER" id="PTHR30046">
    <property type="entry name" value="FLAGELLAR M-RING PROTEIN"/>
    <property type="match status" value="1"/>
</dbReference>
<comment type="similarity">
    <text evidence="3 9">Belongs to the FliF family.</text>
</comment>
<evidence type="ECO:0000256" key="2">
    <source>
        <dbReference type="ARBA" id="ARBA00004651"/>
    </source>
</evidence>
<keyword evidence="14" id="KW-1185">Reference proteome</keyword>
<dbReference type="GO" id="GO:0003774">
    <property type="term" value="F:cytoskeletal motor activity"/>
    <property type="evidence" value="ECO:0007669"/>
    <property type="project" value="InterPro"/>
</dbReference>
<dbReference type="Gene3D" id="3.30.300.30">
    <property type="match status" value="1"/>
</dbReference>
<keyword evidence="4" id="KW-1003">Cell membrane</keyword>
<dbReference type="Pfam" id="PF01514">
    <property type="entry name" value="YscJ_FliF"/>
    <property type="match status" value="1"/>
</dbReference>
<evidence type="ECO:0000259" key="12">
    <source>
        <dbReference type="Pfam" id="PF08345"/>
    </source>
</evidence>
<name>A0A8A7KA36_9FIRM</name>
<evidence type="ECO:0000256" key="3">
    <source>
        <dbReference type="ARBA" id="ARBA00007971"/>
    </source>
</evidence>
<evidence type="ECO:0000256" key="10">
    <source>
        <dbReference type="SAM" id="Phobius"/>
    </source>
</evidence>
<dbReference type="KEGG" id="ifn:GM661_02665"/>
<sequence>MADWLKEYIGQLKELWAKLNKRTKTIIGIGTGIVFIVFIILILYGSGPQYQTLFSQLDPKDADSIMEKLDEQGISYQLADGGNTIMVPASVVYKTRLKMAGEGLPTQGVVGFEVFDQSNFGTTDFERRVNYYRALGGELSRSIQAMDAVEYAKVQITAPRESLFVEEEQGAEASVLVKFTPDYQISQPQVKAMMNLVASAVKGLKAEDVTIVDTAGNLLSTNLNEDEDNGFDQELTINQFELQRQLSDEIRRDLRAMLTRVLGPDNFTVQVKARMNFDQRQVESKTYSPVVDDEGIIRSRQERLENYQGNIDGVGGVPGTTSNVPQYQEIEGEEGTGSYSSSDIVTNYEINERLERRVYSPGSIDYLSAAVIVNNNLAEEDLEKIRGAVQAAIGYNPERGDTVTVTSLNFDNSMEEEFAAAREAEAAARRTKMLIYAGLIGFILLLLVISLFIFRHSARSGEERTGQHALDYMVDDELEDEVAAAAELTDEQKKRMKIREQLTELINDKPEEVTEMIKSWLVDE</sequence>
<dbReference type="InterPro" id="IPR043427">
    <property type="entry name" value="YscJ/FliF"/>
</dbReference>
<evidence type="ECO:0000256" key="1">
    <source>
        <dbReference type="ARBA" id="ARBA00004117"/>
    </source>
</evidence>
<feature type="transmembrane region" description="Helical" evidence="10">
    <location>
        <begin position="433"/>
        <end position="454"/>
    </location>
</feature>
<dbReference type="PIRSF" id="PIRSF004862">
    <property type="entry name" value="FliF"/>
    <property type="match status" value="1"/>
</dbReference>
<feature type="domain" description="Flagellar M-ring C-terminal" evidence="12">
    <location>
        <begin position="258"/>
        <end position="410"/>
    </location>
</feature>
<gene>
    <name evidence="13" type="primary">fliF</name>
    <name evidence="13" type="ORF">GM661_02665</name>
</gene>
<evidence type="ECO:0000256" key="6">
    <source>
        <dbReference type="ARBA" id="ARBA00022989"/>
    </source>
</evidence>
<dbReference type="NCBIfam" id="TIGR00206">
    <property type="entry name" value="fliF"/>
    <property type="match status" value="1"/>
</dbReference>
<dbReference type="RefSeq" id="WP_230868625.1">
    <property type="nucleotide sequence ID" value="NZ_CP046640.1"/>
</dbReference>
<keyword evidence="13" id="KW-0969">Cilium</keyword>
<comment type="function">
    <text evidence="9">The M ring may be actively involved in energy transduction.</text>
</comment>
<dbReference type="GO" id="GO:0071973">
    <property type="term" value="P:bacterial-type flagellum-dependent cell motility"/>
    <property type="evidence" value="ECO:0007669"/>
    <property type="project" value="InterPro"/>
</dbReference>
<evidence type="ECO:0000256" key="8">
    <source>
        <dbReference type="ARBA" id="ARBA00023143"/>
    </source>
</evidence>
<dbReference type="AlphaFoldDB" id="A0A8A7KA36"/>
<dbReference type="InterPro" id="IPR013556">
    <property type="entry name" value="Flag_M-ring_C"/>
</dbReference>
<keyword evidence="13" id="KW-0966">Cell projection</keyword>
<dbReference type="InterPro" id="IPR045851">
    <property type="entry name" value="AMP-bd_C_sf"/>
</dbReference>